<dbReference type="Gene3D" id="3.30.1490.20">
    <property type="entry name" value="ATP-grasp fold, A domain"/>
    <property type="match status" value="1"/>
</dbReference>
<feature type="zinc finger region" description="C4-type" evidence="17">
    <location>
        <begin position="741"/>
        <end position="767"/>
    </location>
</feature>
<dbReference type="PANTHER" id="PTHR43152">
    <property type="entry name" value="UVRABC SYSTEM PROTEIN A"/>
    <property type="match status" value="1"/>
</dbReference>
<keyword evidence="8 17" id="KW-0863">Zinc-finger</keyword>
<keyword evidence="17" id="KW-0742">SOS response</keyword>
<dbReference type="GO" id="GO:0009432">
    <property type="term" value="P:SOS response"/>
    <property type="evidence" value="ECO:0007669"/>
    <property type="project" value="UniProtKB-UniRule"/>
</dbReference>
<keyword evidence="13 17" id="KW-0234">DNA repair</keyword>
<evidence type="ECO:0000256" key="10">
    <source>
        <dbReference type="ARBA" id="ARBA00022840"/>
    </source>
</evidence>
<dbReference type="AlphaFoldDB" id="A0A372MFK5"/>
<dbReference type="RefSeq" id="WP_117330595.1">
    <property type="nucleotide sequence ID" value="NZ_QUWK01000008.1"/>
</dbReference>
<dbReference type="EMBL" id="QUWK01000008">
    <property type="protein sequence ID" value="RFU94561.1"/>
    <property type="molecule type" value="Genomic_DNA"/>
</dbReference>
<dbReference type="Pfam" id="PF17760">
    <property type="entry name" value="UvrA_inter"/>
    <property type="match status" value="1"/>
</dbReference>
<dbReference type="SUPFAM" id="SSF52540">
    <property type="entry name" value="P-loop containing nucleoside triphosphate hydrolases"/>
    <property type="match status" value="2"/>
</dbReference>
<comment type="caution">
    <text evidence="19">The sequence shown here is derived from an EMBL/GenBank/DDBJ whole genome shotgun (WGS) entry which is preliminary data.</text>
</comment>
<keyword evidence="12 17" id="KW-0238">DNA-binding</keyword>
<dbReference type="InterPro" id="IPR041102">
    <property type="entry name" value="UvrA_inter"/>
</dbReference>
<keyword evidence="3 17" id="KW-0479">Metal-binding</keyword>
<dbReference type="HAMAP" id="MF_00205">
    <property type="entry name" value="UvrA"/>
    <property type="match status" value="1"/>
</dbReference>
<evidence type="ECO:0000256" key="16">
    <source>
        <dbReference type="ARBA" id="ARBA00042156"/>
    </source>
</evidence>
<keyword evidence="10 17" id="KW-0067">ATP-binding</keyword>
<keyword evidence="20" id="KW-1185">Reference proteome</keyword>
<keyword evidence="5 17" id="KW-0547">Nucleotide-binding</keyword>
<evidence type="ECO:0000313" key="20">
    <source>
        <dbReference type="Proteomes" id="UP000264002"/>
    </source>
</evidence>
<dbReference type="GO" id="GO:0005737">
    <property type="term" value="C:cytoplasm"/>
    <property type="evidence" value="ECO:0007669"/>
    <property type="project" value="UniProtKB-SubCell"/>
</dbReference>
<evidence type="ECO:0000256" key="3">
    <source>
        <dbReference type="ARBA" id="ARBA00022723"/>
    </source>
</evidence>
<evidence type="ECO:0000313" key="19">
    <source>
        <dbReference type="EMBL" id="RFU94561.1"/>
    </source>
</evidence>
<evidence type="ECO:0000256" key="1">
    <source>
        <dbReference type="ARBA" id="ARBA00004496"/>
    </source>
</evidence>
<keyword evidence="9 17" id="KW-0862">Zinc</keyword>
<feature type="domain" description="ABC transporter" evidence="18">
    <location>
        <begin position="261"/>
        <end position="596"/>
    </location>
</feature>
<name>A0A372MFK5_9SPIR</name>
<dbReference type="Gene3D" id="1.20.1580.10">
    <property type="entry name" value="ABC transporter ATPase like domain"/>
    <property type="match status" value="2"/>
</dbReference>
<dbReference type="PANTHER" id="PTHR43152:SF3">
    <property type="entry name" value="UVRABC SYSTEM PROTEIN A"/>
    <property type="match status" value="1"/>
</dbReference>
<evidence type="ECO:0000256" key="17">
    <source>
        <dbReference type="HAMAP-Rule" id="MF_00205"/>
    </source>
</evidence>
<evidence type="ECO:0000256" key="6">
    <source>
        <dbReference type="ARBA" id="ARBA00022763"/>
    </source>
</evidence>
<reference evidence="19 20" key="2">
    <citation type="submission" date="2018-09" db="EMBL/GenBank/DDBJ databases">
        <title>Genome of Sphaerochaeta halotolerans strain 4-11.</title>
        <authorList>
            <person name="Nazina T.N."/>
            <person name="Sokolova D.S."/>
        </authorList>
    </citation>
    <scope>NUCLEOTIDE SEQUENCE [LARGE SCALE GENOMIC DNA]</scope>
    <source>
        <strain evidence="19 20">4-11</strain>
    </source>
</reference>
<evidence type="ECO:0000256" key="4">
    <source>
        <dbReference type="ARBA" id="ARBA00022737"/>
    </source>
</evidence>
<dbReference type="GO" id="GO:0005524">
    <property type="term" value="F:ATP binding"/>
    <property type="evidence" value="ECO:0007669"/>
    <property type="project" value="UniProtKB-UniRule"/>
</dbReference>
<dbReference type="GO" id="GO:0008270">
    <property type="term" value="F:zinc ion binding"/>
    <property type="evidence" value="ECO:0007669"/>
    <property type="project" value="UniProtKB-UniRule"/>
</dbReference>
<dbReference type="Gene3D" id="3.40.50.300">
    <property type="entry name" value="P-loop containing nucleotide triphosphate hydrolases"/>
    <property type="match status" value="2"/>
</dbReference>
<dbReference type="InterPro" id="IPR003439">
    <property type="entry name" value="ABC_transporter-like_ATP-bd"/>
</dbReference>
<evidence type="ECO:0000259" key="18">
    <source>
        <dbReference type="PROSITE" id="PS50893"/>
    </source>
</evidence>
<dbReference type="NCBIfam" id="NF001503">
    <property type="entry name" value="PRK00349.1"/>
    <property type="match status" value="1"/>
</dbReference>
<evidence type="ECO:0000256" key="14">
    <source>
        <dbReference type="ARBA" id="ARBA00038000"/>
    </source>
</evidence>
<evidence type="ECO:0000256" key="11">
    <source>
        <dbReference type="ARBA" id="ARBA00022881"/>
    </source>
</evidence>
<dbReference type="GO" id="GO:0003677">
    <property type="term" value="F:DNA binding"/>
    <property type="evidence" value="ECO:0007669"/>
    <property type="project" value="UniProtKB-UniRule"/>
</dbReference>
<keyword evidence="11 17" id="KW-0267">Excision nuclease</keyword>
<comment type="subunit">
    <text evidence="17">Forms a heterotetramer with UvrB during the search for lesions.</text>
</comment>
<feature type="zinc finger region" description="C4-type" evidence="17">
    <location>
        <begin position="256"/>
        <end position="283"/>
    </location>
</feature>
<dbReference type="InterPro" id="IPR041552">
    <property type="entry name" value="UvrA_DNA-bd"/>
</dbReference>
<dbReference type="Pfam" id="PF17755">
    <property type="entry name" value="UvrA_DNA-bind"/>
    <property type="match status" value="1"/>
</dbReference>
<comment type="similarity">
    <text evidence="14 17">Belongs to the ABC transporter superfamily. UvrA family.</text>
</comment>
<dbReference type="InterPro" id="IPR017871">
    <property type="entry name" value="ABC_transporter-like_CS"/>
</dbReference>
<comment type="function">
    <text evidence="17">The UvrABC repair system catalyzes the recognition and processing of DNA lesions. UvrA is an ATPase and a DNA-binding protein. A damage recognition complex composed of 2 UvrA and 2 UvrB subunits scans DNA for abnormalities. When the presence of a lesion has been verified by UvrB, the UvrA molecules dissociate.</text>
</comment>
<comment type="subcellular location">
    <subcellularLocation>
        <location evidence="1 17">Cytoplasm</location>
    </subcellularLocation>
</comment>
<evidence type="ECO:0000256" key="9">
    <source>
        <dbReference type="ARBA" id="ARBA00022833"/>
    </source>
</evidence>
<dbReference type="PROSITE" id="PS00211">
    <property type="entry name" value="ABC_TRANSPORTER_1"/>
    <property type="match status" value="2"/>
</dbReference>
<dbReference type="InterPro" id="IPR013815">
    <property type="entry name" value="ATP_grasp_subdomain_1"/>
</dbReference>
<evidence type="ECO:0000256" key="13">
    <source>
        <dbReference type="ARBA" id="ARBA00023204"/>
    </source>
</evidence>
<dbReference type="GO" id="GO:0009381">
    <property type="term" value="F:excinuclease ABC activity"/>
    <property type="evidence" value="ECO:0007669"/>
    <property type="project" value="UniProtKB-UniRule"/>
</dbReference>
<dbReference type="Proteomes" id="UP000264002">
    <property type="component" value="Unassembled WGS sequence"/>
</dbReference>
<reference evidence="20" key="1">
    <citation type="submission" date="2018-08" db="EMBL/GenBank/DDBJ databases">
        <authorList>
            <person name="Grouzdev D.S."/>
            <person name="Krutkina M.S."/>
        </authorList>
    </citation>
    <scope>NUCLEOTIDE SEQUENCE [LARGE SCALE GENOMIC DNA]</scope>
    <source>
        <strain evidence="20">4-11</strain>
    </source>
</reference>
<evidence type="ECO:0000256" key="5">
    <source>
        <dbReference type="ARBA" id="ARBA00022741"/>
    </source>
</evidence>
<keyword evidence="6 17" id="KW-0227">DNA damage</keyword>
<dbReference type="GO" id="GO:0009380">
    <property type="term" value="C:excinuclease repair complex"/>
    <property type="evidence" value="ECO:0007669"/>
    <property type="project" value="InterPro"/>
</dbReference>
<evidence type="ECO:0000256" key="12">
    <source>
        <dbReference type="ARBA" id="ARBA00023125"/>
    </source>
</evidence>
<dbReference type="PROSITE" id="PS50893">
    <property type="entry name" value="ABC_TRANSPORTER_2"/>
    <property type="match status" value="2"/>
</dbReference>
<dbReference type="Gene3D" id="1.10.8.280">
    <property type="entry name" value="ABC transporter ATPase domain-like"/>
    <property type="match status" value="1"/>
</dbReference>
<evidence type="ECO:0000256" key="15">
    <source>
        <dbReference type="ARBA" id="ARBA00039316"/>
    </source>
</evidence>
<evidence type="ECO:0000256" key="8">
    <source>
        <dbReference type="ARBA" id="ARBA00022771"/>
    </source>
</evidence>
<dbReference type="InterPro" id="IPR004602">
    <property type="entry name" value="UvrA"/>
</dbReference>
<proteinExistence type="inferred from homology"/>
<sequence length="945" mass="105010">MHNTLIIKGAREHNLKNIDLELKKDQLIVISGLSGSGKSSLAFDTIFAEGQRRYVESLSSYARMFLDKLDKPDVDYMEGLSPAIAIEQKSTHRNPRSTVGTVTEIYDYFRLLWARVGKPHCHVCGREISEMSVDQIIDAIFKAEDGTRIIVSAPVAIGRKGEFRKVFEDARAAGFQRVKVDGKMLNLDEQIVLEKQFKHSIDIVVDRLILSKDIRSRLASSIETSNEMTEGLVKVTFLAENGEEMYEEIFSERNSCPHCGITLPDLEPRLFSFNNPYGACPECNGLGIKTEFDPDLIIPDYSKSFNKGAIATMNPDARWSRSLIEALAKHLHFTLDTPFSKLPQETIDALLYGTKERVFVEYEREKSNQTYRVEKPFPGIIPDLQRRYYETNSMQIKMWMNSFQTTKVCPVCHGDRLRPEALAVTIHDLNIMEATRLSVKNAHTFFNELMLSDQEIMISNQVLKEIRSRLTFLRNVGLDYLTIDRSSATLSGGEAQRIRLATQIGSALSGVLYVLDEPSIGLHQRDNKKLIDTLKHLRDIGNTVLVVEHDEATIREADYLVDLGPGAGVHGGYIIAEGTPEEVEKNPESITGQYLAGKLAMSIPAKRRKGSGKTIRLTGANRNNLKSVDVDFPLGKLIVITGVSGSGKSSLLNEVLLPAIRRQLANKKPNYDGFSSIDGVKHIDKVINIDQSPIGRTPRSNPATYVGVFTAIRELFASLPESKAKGYKSGRFSFNVAGGRCENCHGDGNLKIEMNFLPDVYVTCDVCHGKRFNKETLAVHYKGKNIHDVLEMTVEEASEFFSAIPRIKRKVDTLQSVGLEYVKLGQSALTLSGGEAQRVKLSLELSKVGTGNTLYVLDEPTTGLHFADVKKLMEVLNRLVDAGNTVALIEHNLDVIMQADHLIDLGPEGGDGGGMVVATGTPEQLALCKESHTGYYLAQMLHEKS</sequence>
<keyword evidence="2 17" id="KW-0963">Cytoplasm</keyword>
<feature type="binding site" evidence="17">
    <location>
        <begin position="32"/>
        <end position="39"/>
    </location>
    <ligand>
        <name>ATP</name>
        <dbReference type="ChEBI" id="CHEBI:30616"/>
    </ligand>
</feature>
<organism evidence="19 20">
    <name type="scientific">Sphaerochaeta halotolerans</name>
    <dbReference type="NCBI Taxonomy" id="2293840"/>
    <lineage>
        <taxon>Bacteria</taxon>
        <taxon>Pseudomonadati</taxon>
        <taxon>Spirochaetota</taxon>
        <taxon>Spirochaetia</taxon>
        <taxon>Spirochaetales</taxon>
        <taxon>Sphaerochaetaceae</taxon>
        <taxon>Sphaerochaeta</taxon>
    </lineage>
</organism>
<feature type="binding site" evidence="17">
    <location>
        <begin position="642"/>
        <end position="649"/>
    </location>
    <ligand>
        <name>ATP</name>
        <dbReference type="ChEBI" id="CHEBI:30616"/>
    </ligand>
</feature>
<dbReference type="InterPro" id="IPR027417">
    <property type="entry name" value="P-loop_NTPase"/>
</dbReference>
<dbReference type="GO" id="GO:0006289">
    <property type="term" value="P:nucleotide-excision repair"/>
    <property type="evidence" value="ECO:0007669"/>
    <property type="project" value="UniProtKB-UniRule"/>
</dbReference>
<dbReference type="NCBIfam" id="TIGR00630">
    <property type="entry name" value="uvra"/>
    <property type="match status" value="1"/>
</dbReference>
<protein>
    <recommendedName>
        <fullName evidence="15 17">UvrABC system protein A</fullName>
        <shortName evidence="17">UvrA protein</shortName>
    </recommendedName>
    <alternativeName>
        <fullName evidence="16 17">Excinuclease ABC subunit A</fullName>
    </alternativeName>
</protein>
<dbReference type="GO" id="GO:0016887">
    <property type="term" value="F:ATP hydrolysis activity"/>
    <property type="evidence" value="ECO:0007669"/>
    <property type="project" value="InterPro"/>
</dbReference>
<evidence type="ECO:0000256" key="7">
    <source>
        <dbReference type="ARBA" id="ARBA00022769"/>
    </source>
</evidence>
<keyword evidence="4 17" id="KW-0677">Repeat</keyword>
<evidence type="ECO:0000256" key="2">
    <source>
        <dbReference type="ARBA" id="ARBA00022490"/>
    </source>
</evidence>
<gene>
    <name evidence="17 19" type="primary">uvrA</name>
    <name evidence="19" type="ORF">DYP60_08570</name>
</gene>
<feature type="domain" description="ABC transporter" evidence="18">
    <location>
        <begin position="606"/>
        <end position="938"/>
    </location>
</feature>
<dbReference type="FunFam" id="1.20.1580.10:FF:000002">
    <property type="entry name" value="UvrABC system protein A"/>
    <property type="match status" value="1"/>
</dbReference>
<dbReference type="CDD" id="cd03271">
    <property type="entry name" value="ABC_UvrA_II"/>
    <property type="match status" value="1"/>
</dbReference>
<accession>A0A372MFK5</accession>
<keyword evidence="7 17" id="KW-0228">DNA excision</keyword>